<dbReference type="OrthoDB" id="2306919at2759"/>
<evidence type="ECO:0000313" key="1">
    <source>
        <dbReference type="EMBL" id="KAF2688759.1"/>
    </source>
</evidence>
<name>A0A6G1JF58_9PLEO</name>
<reference evidence="1" key="1">
    <citation type="journal article" date="2020" name="Stud. Mycol.">
        <title>101 Dothideomycetes genomes: a test case for predicting lifestyles and emergence of pathogens.</title>
        <authorList>
            <person name="Haridas S."/>
            <person name="Albert R."/>
            <person name="Binder M."/>
            <person name="Bloem J."/>
            <person name="Labutti K."/>
            <person name="Salamov A."/>
            <person name="Andreopoulos B."/>
            <person name="Baker S."/>
            <person name="Barry K."/>
            <person name="Bills G."/>
            <person name="Bluhm B."/>
            <person name="Cannon C."/>
            <person name="Castanera R."/>
            <person name="Culley D."/>
            <person name="Daum C."/>
            <person name="Ezra D."/>
            <person name="Gonzalez J."/>
            <person name="Henrissat B."/>
            <person name="Kuo A."/>
            <person name="Liang C."/>
            <person name="Lipzen A."/>
            <person name="Lutzoni F."/>
            <person name="Magnuson J."/>
            <person name="Mondo S."/>
            <person name="Nolan M."/>
            <person name="Ohm R."/>
            <person name="Pangilinan J."/>
            <person name="Park H.-J."/>
            <person name="Ramirez L."/>
            <person name="Alfaro M."/>
            <person name="Sun H."/>
            <person name="Tritt A."/>
            <person name="Yoshinaga Y."/>
            <person name="Zwiers L.-H."/>
            <person name="Turgeon B."/>
            <person name="Goodwin S."/>
            <person name="Spatafora J."/>
            <person name="Crous P."/>
            <person name="Grigoriev I."/>
        </authorList>
    </citation>
    <scope>NUCLEOTIDE SEQUENCE</scope>
    <source>
        <strain evidence="1">CBS 122367</strain>
    </source>
</reference>
<organism evidence="1 2">
    <name type="scientific">Lentithecium fluviatile CBS 122367</name>
    <dbReference type="NCBI Taxonomy" id="1168545"/>
    <lineage>
        <taxon>Eukaryota</taxon>
        <taxon>Fungi</taxon>
        <taxon>Dikarya</taxon>
        <taxon>Ascomycota</taxon>
        <taxon>Pezizomycotina</taxon>
        <taxon>Dothideomycetes</taxon>
        <taxon>Pleosporomycetidae</taxon>
        <taxon>Pleosporales</taxon>
        <taxon>Massarineae</taxon>
        <taxon>Lentitheciaceae</taxon>
        <taxon>Lentithecium</taxon>
    </lineage>
</organism>
<keyword evidence="2" id="KW-1185">Reference proteome</keyword>
<dbReference type="AlphaFoldDB" id="A0A6G1JF58"/>
<accession>A0A6G1JF58</accession>
<dbReference type="EMBL" id="MU005573">
    <property type="protein sequence ID" value="KAF2688759.1"/>
    <property type="molecule type" value="Genomic_DNA"/>
</dbReference>
<dbReference type="Proteomes" id="UP000799291">
    <property type="component" value="Unassembled WGS sequence"/>
</dbReference>
<evidence type="ECO:0000313" key="2">
    <source>
        <dbReference type="Proteomes" id="UP000799291"/>
    </source>
</evidence>
<gene>
    <name evidence="1" type="ORF">K458DRAFT_384932</name>
</gene>
<sequence length="232" mass="25078">MFTFPLTLSSLSKHLLPQAPRHLLRPPPHAIDPSLAAPIAALQLHPTLEATLHILNADLASAHFLLRHMQAPPAVEGMLLHSILHRCEGDMGNARAWARDVEDACEGWVPKKKGSERLDKGVRGRMGDGGGGDLGGSLVGFVYGGEGDAVEGLIGAVEEVRGRVKAKEGNADGDAGVEERIGKELERVFEWCEKKFGGGAWVDATQAWVRHSEGIREKGEDMVSGDQGWRKF</sequence>
<proteinExistence type="predicted"/>
<protein>
    <submittedName>
        <fullName evidence="1">Uncharacterized protein</fullName>
    </submittedName>
</protein>